<keyword evidence="9" id="KW-1185">Reference proteome</keyword>
<dbReference type="PANTHER" id="PTHR32322">
    <property type="entry name" value="INNER MEMBRANE TRANSPORTER"/>
    <property type="match status" value="1"/>
</dbReference>
<feature type="transmembrane region" description="Helical" evidence="6">
    <location>
        <begin position="239"/>
        <end position="260"/>
    </location>
</feature>
<accession>A0A399R455</accession>
<evidence type="ECO:0000256" key="1">
    <source>
        <dbReference type="ARBA" id="ARBA00004141"/>
    </source>
</evidence>
<keyword evidence="4 6" id="KW-1133">Transmembrane helix</keyword>
<dbReference type="Proteomes" id="UP000265431">
    <property type="component" value="Unassembled WGS sequence"/>
</dbReference>
<keyword evidence="3 6" id="KW-0812">Transmembrane</keyword>
<dbReference type="InterPro" id="IPR000620">
    <property type="entry name" value="EamA_dom"/>
</dbReference>
<comment type="similarity">
    <text evidence="2">Belongs to the EamA transporter family.</text>
</comment>
<evidence type="ECO:0000256" key="4">
    <source>
        <dbReference type="ARBA" id="ARBA00022989"/>
    </source>
</evidence>
<name>A0A399R455_9PROT</name>
<gene>
    <name evidence="8" type="ORF">D1224_09735</name>
</gene>
<evidence type="ECO:0000256" key="6">
    <source>
        <dbReference type="SAM" id="Phobius"/>
    </source>
</evidence>
<sequence length="286" mass="30331">MSSTTLPLLLCLLSAVTVALANFAVKRGGDVLSARMVLSITSALCVLPFAFFVPFPEAALWPAIAMAIGAHWVYQFFMIRALHRGDLSLVFPVMRGLAPLATAIIAVFALQEMPTLLGWAGLTLATLALIVFALPAGKSLDQASLDRIALMWAGLTALGIGLYSVTDAYGVRLAENRFTFIVWLFLLDWLGTTAVTVWTRRGQLLKRLRPQLVGGAVGGVSSVISYGAALLAFSMTDAATVTAMRETSVVFGAILGAVFLKEGFGPRRIIAACVLAGGLLLLETSL</sequence>
<feature type="transmembrane region" description="Helical" evidence="6">
    <location>
        <begin position="6"/>
        <end position="25"/>
    </location>
</feature>
<feature type="transmembrane region" description="Helical" evidence="6">
    <location>
        <begin position="116"/>
        <end position="136"/>
    </location>
</feature>
<evidence type="ECO:0000313" key="9">
    <source>
        <dbReference type="Proteomes" id="UP000265431"/>
    </source>
</evidence>
<dbReference type="InterPro" id="IPR050638">
    <property type="entry name" value="AA-Vitamin_Transporters"/>
</dbReference>
<evidence type="ECO:0000313" key="8">
    <source>
        <dbReference type="EMBL" id="RIJ24492.1"/>
    </source>
</evidence>
<feature type="transmembrane region" description="Helical" evidence="6">
    <location>
        <begin position="89"/>
        <end position="110"/>
    </location>
</feature>
<dbReference type="Pfam" id="PF00892">
    <property type="entry name" value="EamA"/>
    <property type="match status" value="2"/>
</dbReference>
<comment type="subcellular location">
    <subcellularLocation>
        <location evidence="1">Membrane</location>
        <topology evidence="1">Multi-pass membrane protein</topology>
    </subcellularLocation>
</comment>
<dbReference type="SUPFAM" id="SSF103481">
    <property type="entry name" value="Multidrug resistance efflux transporter EmrE"/>
    <property type="match status" value="2"/>
</dbReference>
<evidence type="ECO:0000256" key="5">
    <source>
        <dbReference type="ARBA" id="ARBA00023136"/>
    </source>
</evidence>
<dbReference type="InterPro" id="IPR037185">
    <property type="entry name" value="EmrE-like"/>
</dbReference>
<dbReference type="RefSeq" id="WP_119379681.1">
    <property type="nucleotide sequence ID" value="NZ_QWGB01000005.1"/>
</dbReference>
<evidence type="ECO:0000259" key="7">
    <source>
        <dbReference type="Pfam" id="PF00892"/>
    </source>
</evidence>
<feature type="domain" description="EamA" evidence="7">
    <location>
        <begin position="8"/>
        <end position="132"/>
    </location>
</feature>
<reference evidence="8 9" key="1">
    <citation type="submission" date="2018-08" db="EMBL/GenBank/DDBJ databases">
        <title>Henriciella mobilis sp. nov., isolated from seawater.</title>
        <authorList>
            <person name="Cheng H."/>
            <person name="Wu Y.-H."/>
            <person name="Xu X.-W."/>
            <person name="Guo L.-L."/>
        </authorList>
    </citation>
    <scope>NUCLEOTIDE SEQUENCE [LARGE SCALE GENOMIC DNA]</scope>
    <source>
        <strain evidence="8 9">CCUG66934</strain>
    </source>
</reference>
<dbReference type="GO" id="GO:0016020">
    <property type="term" value="C:membrane"/>
    <property type="evidence" value="ECO:0007669"/>
    <property type="project" value="UniProtKB-SubCell"/>
</dbReference>
<feature type="transmembrane region" description="Helical" evidence="6">
    <location>
        <begin position="212"/>
        <end position="233"/>
    </location>
</feature>
<evidence type="ECO:0000256" key="3">
    <source>
        <dbReference type="ARBA" id="ARBA00022692"/>
    </source>
</evidence>
<organism evidence="8 9">
    <name type="scientific">Henriciella barbarensis</name>
    <dbReference type="NCBI Taxonomy" id="86342"/>
    <lineage>
        <taxon>Bacteria</taxon>
        <taxon>Pseudomonadati</taxon>
        <taxon>Pseudomonadota</taxon>
        <taxon>Alphaproteobacteria</taxon>
        <taxon>Hyphomonadales</taxon>
        <taxon>Hyphomonadaceae</taxon>
        <taxon>Henriciella</taxon>
    </lineage>
</organism>
<feature type="transmembrane region" description="Helical" evidence="6">
    <location>
        <begin position="148"/>
        <end position="166"/>
    </location>
</feature>
<keyword evidence="5 6" id="KW-0472">Membrane</keyword>
<dbReference type="OrthoDB" id="9783707at2"/>
<feature type="domain" description="EamA" evidence="7">
    <location>
        <begin position="148"/>
        <end position="282"/>
    </location>
</feature>
<dbReference type="EMBL" id="QWGB01000005">
    <property type="protein sequence ID" value="RIJ24492.1"/>
    <property type="molecule type" value="Genomic_DNA"/>
</dbReference>
<proteinExistence type="inferred from homology"/>
<feature type="transmembrane region" description="Helical" evidence="6">
    <location>
        <begin position="32"/>
        <end position="53"/>
    </location>
</feature>
<dbReference type="AlphaFoldDB" id="A0A399R455"/>
<feature type="transmembrane region" description="Helical" evidence="6">
    <location>
        <begin position="178"/>
        <end position="200"/>
    </location>
</feature>
<dbReference type="PANTHER" id="PTHR32322:SF2">
    <property type="entry name" value="EAMA DOMAIN-CONTAINING PROTEIN"/>
    <property type="match status" value="1"/>
</dbReference>
<comment type="caution">
    <text evidence="8">The sequence shown here is derived from an EMBL/GenBank/DDBJ whole genome shotgun (WGS) entry which is preliminary data.</text>
</comment>
<feature type="transmembrane region" description="Helical" evidence="6">
    <location>
        <begin position="59"/>
        <end position="77"/>
    </location>
</feature>
<protein>
    <submittedName>
        <fullName evidence="8">EamA family transporter</fullName>
    </submittedName>
</protein>
<evidence type="ECO:0000256" key="2">
    <source>
        <dbReference type="ARBA" id="ARBA00007362"/>
    </source>
</evidence>
<dbReference type="Gene3D" id="1.10.3730.20">
    <property type="match status" value="2"/>
</dbReference>